<feature type="region of interest" description="Disordered" evidence="11">
    <location>
        <begin position="573"/>
        <end position="607"/>
    </location>
</feature>
<dbReference type="Pfam" id="PF25552">
    <property type="entry name" value="LIFR_D4"/>
    <property type="match status" value="1"/>
</dbReference>
<dbReference type="InterPro" id="IPR052672">
    <property type="entry name" value="Type1_Cytokine_Rcpt_Type2"/>
</dbReference>
<keyword evidence="5" id="KW-0677">Repeat</keyword>
<comment type="caution">
    <text evidence="14">The sequence shown here is derived from an EMBL/GenBank/DDBJ whole genome shotgun (WGS) entry which is preliminary data.</text>
</comment>
<evidence type="ECO:0000259" key="13">
    <source>
        <dbReference type="PROSITE" id="PS50853"/>
    </source>
</evidence>
<evidence type="ECO:0000256" key="2">
    <source>
        <dbReference type="ARBA" id="ARBA00008921"/>
    </source>
</evidence>
<dbReference type="InterPro" id="IPR013783">
    <property type="entry name" value="Ig-like_fold"/>
</dbReference>
<comment type="similarity">
    <text evidence="2">Belongs to the type I cytokine receptor family. Type 2 subfamily.</text>
</comment>
<dbReference type="EMBL" id="JAGTTL010000005">
    <property type="protein sequence ID" value="KAK6322066.1"/>
    <property type="molecule type" value="Genomic_DNA"/>
</dbReference>
<evidence type="ECO:0000256" key="6">
    <source>
        <dbReference type="ARBA" id="ARBA00022989"/>
    </source>
</evidence>
<feature type="transmembrane region" description="Helical" evidence="12">
    <location>
        <begin position="464"/>
        <end position="490"/>
    </location>
</feature>
<dbReference type="Pfam" id="PF00041">
    <property type="entry name" value="fn3"/>
    <property type="match status" value="1"/>
</dbReference>
<dbReference type="PANTHER" id="PTHR48423">
    <property type="entry name" value="INTERLEUKIN-27 RECEPTOR SUBUNIT ALPHA"/>
    <property type="match status" value="1"/>
</dbReference>
<keyword evidence="3 12" id="KW-0812">Transmembrane</keyword>
<protein>
    <recommendedName>
        <fullName evidence="13">Fibronectin type-III domain-containing protein</fullName>
    </recommendedName>
</protein>
<name>A0AAN8N5B7_9TELE</name>
<dbReference type="CDD" id="cd00063">
    <property type="entry name" value="FN3"/>
    <property type="match status" value="1"/>
</dbReference>
<evidence type="ECO:0000256" key="1">
    <source>
        <dbReference type="ARBA" id="ARBA00004479"/>
    </source>
</evidence>
<dbReference type="Gene3D" id="2.60.40.10">
    <property type="entry name" value="Immunoglobulins"/>
    <property type="match status" value="5"/>
</dbReference>
<evidence type="ECO:0000256" key="9">
    <source>
        <dbReference type="ARBA" id="ARBA00023170"/>
    </source>
</evidence>
<keyword evidence="6 12" id="KW-1133">Transmembrane helix</keyword>
<evidence type="ECO:0000256" key="4">
    <source>
        <dbReference type="ARBA" id="ARBA00022729"/>
    </source>
</evidence>
<dbReference type="AlphaFoldDB" id="A0AAN8N5B7"/>
<keyword evidence="4" id="KW-0732">Signal</keyword>
<evidence type="ECO:0000313" key="14">
    <source>
        <dbReference type="EMBL" id="KAK6322066.1"/>
    </source>
</evidence>
<evidence type="ECO:0000256" key="7">
    <source>
        <dbReference type="ARBA" id="ARBA00023136"/>
    </source>
</evidence>
<gene>
    <name evidence="14" type="ORF">J4Q44_G00068580</name>
</gene>
<feature type="domain" description="Fibronectin type-III" evidence="13">
    <location>
        <begin position="180"/>
        <end position="269"/>
    </location>
</feature>
<sequence length="655" mass="73277">MKYNSIVMNTTHISDQSYAMVVHMKSPSPPSCVNVYCNSIMYGTCVYVGYPPGDRNLVCETRDLESVECHWDTGRATNLTKQRKTCYHLNGRACPNDTVSNCYQTLRVDQGERNWILTARNLLGTLELKDTADLKKRGLASVVSHGLAPAQTYIVQVRCGLKQHFWKWGNWSTLQTKEDIPEVLDVWMQIEGNQTIIIWKPLTVKQSHGQIKDYEVTWGRQKTIVHPPQHDFLLSDQFTNEGQRVTVTARNSAGSSSPSIITIPRLPHRMKRSMKMVGRDGGFDLSWSASPNASCYFVVVWCPTYSECRLEWKKVPTDITSARIQSASFEEGVRYTLSLYACTPRVPELLEKWDGYVKELVPNGQIRGLAAEQHGSDTVLISWTGIPPENQTALICGYIIYYSDISHPSSMRAFNVTIDEAKANNLTGLPISSYRFIVKALTSVGEGGESSPVFVQMVPQTDQLITVIIISLGSAACLLTLVTILCYKYWKCLKEKLYPKIPKPEDHGCHILYVDPCHPSEIDIVGDPEQSCEAAPENEAGNKMEEGAITSIYSDVPAPHVYYNQRLSKTPPGHSTISFPHTTGSPSSPSSGTAIQNPSYNLARARFPSSRPPDYLILERRKQEAARDKVLEFTKYQNTCDLKSTGRITLKVALC</sequence>
<feature type="domain" description="Fibronectin type-III" evidence="13">
    <location>
        <begin position="365"/>
        <end position="461"/>
    </location>
</feature>
<dbReference type="Proteomes" id="UP001356427">
    <property type="component" value="Unassembled WGS sequence"/>
</dbReference>
<keyword evidence="10" id="KW-0325">Glycoprotein</keyword>
<proteinExistence type="inferred from homology"/>
<keyword evidence="15" id="KW-1185">Reference proteome</keyword>
<evidence type="ECO:0000256" key="12">
    <source>
        <dbReference type="SAM" id="Phobius"/>
    </source>
</evidence>
<evidence type="ECO:0000313" key="15">
    <source>
        <dbReference type="Proteomes" id="UP001356427"/>
    </source>
</evidence>
<dbReference type="SUPFAM" id="SSF49265">
    <property type="entry name" value="Fibronectin type III"/>
    <property type="match status" value="2"/>
</dbReference>
<keyword evidence="9" id="KW-0675">Receptor</keyword>
<accession>A0AAN8N5B7</accession>
<organism evidence="14 15">
    <name type="scientific">Coregonus suidteri</name>
    <dbReference type="NCBI Taxonomy" id="861788"/>
    <lineage>
        <taxon>Eukaryota</taxon>
        <taxon>Metazoa</taxon>
        <taxon>Chordata</taxon>
        <taxon>Craniata</taxon>
        <taxon>Vertebrata</taxon>
        <taxon>Euteleostomi</taxon>
        <taxon>Actinopterygii</taxon>
        <taxon>Neopterygii</taxon>
        <taxon>Teleostei</taxon>
        <taxon>Protacanthopterygii</taxon>
        <taxon>Salmoniformes</taxon>
        <taxon>Salmonidae</taxon>
        <taxon>Coregoninae</taxon>
        <taxon>Coregonus</taxon>
    </lineage>
</organism>
<evidence type="ECO:0000256" key="8">
    <source>
        <dbReference type="ARBA" id="ARBA00023157"/>
    </source>
</evidence>
<dbReference type="GO" id="GO:0005886">
    <property type="term" value="C:plasma membrane"/>
    <property type="evidence" value="ECO:0007669"/>
    <property type="project" value="UniProtKB-ARBA"/>
</dbReference>
<dbReference type="SMART" id="SM00060">
    <property type="entry name" value="FN3"/>
    <property type="match status" value="3"/>
</dbReference>
<keyword evidence="8" id="KW-1015">Disulfide bond</keyword>
<evidence type="ECO:0000256" key="5">
    <source>
        <dbReference type="ARBA" id="ARBA00022737"/>
    </source>
</evidence>
<reference evidence="14 15" key="1">
    <citation type="submission" date="2021-04" db="EMBL/GenBank/DDBJ databases">
        <authorList>
            <person name="De Guttry C."/>
            <person name="Zahm M."/>
            <person name="Klopp C."/>
            <person name="Cabau C."/>
            <person name="Louis A."/>
            <person name="Berthelot C."/>
            <person name="Parey E."/>
            <person name="Roest Crollius H."/>
            <person name="Montfort J."/>
            <person name="Robinson-Rechavi M."/>
            <person name="Bucao C."/>
            <person name="Bouchez O."/>
            <person name="Gislard M."/>
            <person name="Lluch J."/>
            <person name="Milhes M."/>
            <person name="Lampietro C."/>
            <person name="Lopez Roques C."/>
            <person name="Donnadieu C."/>
            <person name="Braasch I."/>
            <person name="Desvignes T."/>
            <person name="Postlethwait J."/>
            <person name="Bobe J."/>
            <person name="Wedekind C."/>
            <person name="Guiguen Y."/>
        </authorList>
    </citation>
    <scope>NUCLEOTIDE SEQUENCE [LARGE SCALE GENOMIC DNA]</scope>
    <source>
        <strain evidence="14">Cs_M1</strain>
        <tissue evidence="14">Blood</tissue>
    </source>
</reference>
<dbReference type="PANTHER" id="PTHR48423:SF1">
    <property type="entry name" value="INTERLEUKIN-27 RECEPTOR SUBUNIT ALPHA"/>
    <property type="match status" value="1"/>
</dbReference>
<dbReference type="InterPro" id="IPR036116">
    <property type="entry name" value="FN3_sf"/>
</dbReference>
<evidence type="ECO:0000256" key="10">
    <source>
        <dbReference type="ARBA" id="ARBA00023180"/>
    </source>
</evidence>
<feature type="compositionally biased region" description="Low complexity" evidence="11">
    <location>
        <begin position="582"/>
        <end position="593"/>
    </location>
</feature>
<dbReference type="PROSITE" id="PS50853">
    <property type="entry name" value="FN3"/>
    <property type="match status" value="2"/>
</dbReference>
<evidence type="ECO:0000256" key="3">
    <source>
        <dbReference type="ARBA" id="ARBA00022692"/>
    </source>
</evidence>
<comment type="subcellular location">
    <subcellularLocation>
        <location evidence="1">Membrane</location>
        <topology evidence="1">Single-pass type I membrane protein</topology>
    </subcellularLocation>
</comment>
<dbReference type="InterPro" id="IPR003961">
    <property type="entry name" value="FN3_dom"/>
</dbReference>
<dbReference type="PROSITE" id="PS01353">
    <property type="entry name" value="HEMATOPO_REC_L_F2"/>
    <property type="match status" value="1"/>
</dbReference>
<evidence type="ECO:0000256" key="11">
    <source>
        <dbReference type="SAM" id="MobiDB-lite"/>
    </source>
</evidence>
<dbReference type="InterPro" id="IPR003529">
    <property type="entry name" value="Hematopoietin_rcpt_Gp130_CS"/>
</dbReference>
<keyword evidence="7 12" id="KW-0472">Membrane</keyword>
<dbReference type="GO" id="GO:0004896">
    <property type="term" value="F:cytokine receptor activity"/>
    <property type="evidence" value="ECO:0007669"/>
    <property type="project" value="InterPro"/>
</dbReference>